<dbReference type="HOGENOM" id="CLU_2867440_0_0_1"/>
<name>G2YVG8_BOTF4</name>
<accession>G2YVG8</accession>
<reference evidence="3" key="1">
    <citation type="journal article" date="2011" name="PLoS Genet.">
        <title>Genomic analysis of the necrotrophic fungal pathogens Sclerotinia sclerotiorum and Botrytis cinerea.</title>
        <authorList>
            <person name="Amselem J."/>
            <person name="Cuomo C.A."/>
            <person name="van Kan J.A."/>
            <person name="Viaud M."/>
            <person name="Benito E.P."/>
            <person name="Couloux A."/>
            <person name="Coutinho P.M."/>
            <person name="de Vries R.P."/>
            <person name="Dyer P.S."/>
            <person name="Fillinger S."/>
            <person name="Fournier E."/>
            <person name="Gout L."/>
            <person name="Hahn M."/>
            <person name="Kohn L."/>
            <person name="Lapalu N."/>
            <person name="Plummer K.M."/>
            <person name="Pradier J.M."/>
            <person name="Quevillon E."/>
            <person name="Sharon A."/>
            <person name="Simon A."/>
            <person name="ten Have A."/>
            <person name="Tudzynski B."/>
            <person name="Tudzynski P."/>
            <person name="Wincker P."/>
            <person name="Andrew M."/>
            <person name="Anthouard V."/>
            <person name="Beever R.E."/>
            <person name="Beffa R."/>
            <person name="Benoit I."/>
            <person name="Bouzid O."/>
            <person name="Brault B."/>
            <person name="Chen Z."/>
            <person name="Choquer M."/>
            <person name="Collemare J."/>
            <person name="Cotton P."/>
            <person name="Danchin E.G."/>
            <person name="Da Silva C."/>
            <person name="Gautier A."/>
            <person name="Giraud C."/>
            <person name="Giraud T."/>
            <person name="Gonzalez C."/>
            <person name="Grossetete S."/>
            <person name="Guldener U."/>
            <person name="Henrissat B."/>
            <person name="Howlett B.J."/>
            <person name="Kodira C."/>
            <person name="Kretschmer M."/>
            <person name="Lappartient A."/>
            <person name="Leroch M."/>
            <person name="Levis C."/>
            <person name="Mauceli E."/>
            <person name="Neuveglise C."/>
            <person name="Oeser B."/>
            <person name="Pearson M."/>
            <person name="Poulain J."/>
            <person name="Poussereau N."/>
            <person name="Quesneville H."/>
            <person name="Rascle C."/>
            <person name="Schumacher J."/>
            <person name="Segurens B."/>
            <person name="Sexton A."/>
            <person name="Silva E."/>
            <person name="Sirven C."/>
            <person name="Soanes D.M."/>
            <person name="Talbot N.J."/>
            <person name="Templeton M."/>
            <person name="Yandava C."/>
            <person name="Yarden O."/>
            <person name="Zeng Q."/>
            <person name="Rollins J.A."/>
            <person name="Lebrun M.H."/>
            <person name="Dickman M."/>
        </authorList>
    </citation>
    <scope>NUCLEOTIDE SEQUENCE [LARGE SCALE GENOMIC DNA]</scope>
    <source>
        <strain evidence="3">T4</strain>
    </source>
</reference>
<dbReference type="InParanoid" id="G2YVG8"/>
<protein>
    <submittedName>
        <fullName evidence="2">Uncharacterized protein</fullName>
    </submittedName>
</protein>
<dbReference type="EMBL" id="FQ790356">
    <property type="protein sequence ID" value="CCD55616.1"/>
    <property type="molecule type" value="Genomic_DNA"/>
</dbReference>
<gene>
    <name evidence="2" type="ORF">BofuT4_uP154280.1</name>
</gene>
<evidence type="ECO:0000313" key="3">
    <source>
        <dbReference type="Proteomes" id="UP000008177"/>
    </source>
</evidence>
<proteinExistence type="predicted"/>
<keyword evidence="1" id="KW-1133">Transmembrane helix</keyword>
<keyword evidence="1" id="KW-0812">Transmembrane</keyword>
<evidence type="ECO:0000256" key="1">
    <source>
        <dbReference type="SAM" id="Phobius"/>
    </source>
</evidence>
<keyword evidence="1" id="KW-0472">Membrane</keyword>
<evidence type="ECO:0000313" key="2">
    <source>
        <dbReference type="EMBL" id="CCD55616.1"/>
    </source>
</evidence>
<feature type="transmembrane region" description="Helical" evidence="1">
    <location>
        <begin position="6"/>
        <end position="27"/>
    </location>
</feature>
<dbReference type="AlphaFoldDB" id="G2YVG8"/>
<dbReference type="Proteomes" id="UP000008177">
    <property type="component" value="Unplaced contigs"/>
</dbReference>
<organism evidence="2 3">
    <name type="scientific">Botryotinia fuckeliana (strain T4)</name>
    <name type="common">Noble rot fungus</name>
    <name type="synonym">Botrytis cinerea</name>
    <dbReference type="NCBI Taxonomy" id="999810"/>
    <lineage>
        <taxon>Eukaryota</taxon>
        <taxon>Fungi</taxon>
        <taxon>Dikarya</taxon>
        <taxon>Ascomycota</taxon>
        <taxon>Pezizomycotina</taxon>
        <taxon>Leotiomycetes</taxon>
        <taxon>Helotiales</taxon>
        <taxon>Sclerotiniaceae</taxon>
        <taxon>Botrytis</taxon>
    </lineage>
</organism>
<sequence>MPYVCSPLPTLLQFFLFLSPLFIVYIFRPPVCKQGISLLNSSSFPRSLINSSHNPKSRVVDRVI</sequence>